<evidence type="ECO:0000259" key="5">
    <source>
        <dbReference type="PROSITE" id="PS51764"/>
    </source>
</evidence>
<dbReference type="GO" id="GO:0006080">
    <property type="term" value="P:substituted mannan metabolic process"/>
    <property type="evidence" value="ECO:0007669"/>
    <property type="project" value="InterPro"/>
</dbReference>
<keyword evidence="3 4" id="KW-0326">Glycosidase</keyword>
<dbReference type="InterPro" id="IPR000805">
    <property type="entry name" value="Glyco_hydro_26"/>
</dbReference>
<feature type="domain" description="GH26" evidence="5">
    <location>
        <begin position="12"/>
        <end position="318"/>
    </location>
</feature>
<keyword evidence="2 4" id="KW-0378">Hydrolase</keyword>
<dbReference type="AlphaFoldDB" id="A0A1F4TQR2"/>
<dbReference type="PANTHER" id="PTHR40079">
    <property type="entry name" value="MANNAN ENDO-1,4-BETA-MANNOSIDASE E-RELATED"/>
    <property type="match status" value="1"/>
</dbReference>
<comment type="caution">
    <text evidence="6">The sequence shown here is derived from an EMBL/GenBank/DDBJ whole genome shotgun (WGS) entry which is preliminary data.</text>
</comment>
<dbReference type="EMBL" id="MEUI01000011">
    <property type="protein sequence ID" value="OGC35006.1"/>
    <property type="molecule type" value="Genomic_DNA"/>
</dbReference>
<dbReference type="PANTHER" id="PTHR40079:SF4">
    <property type="entry name" value="GH26 DOMAIN-CONTAINING PROTEIN-RELATED"/>
    <property type="match status" value="1"/>
</dbReference>
<dbReference type="SUPFAM" id="SSF51445">
    <property type="entry name" value="(Trans)glycosidases"/>
    <property type="match status" value="1"/>
</dbReference>
<comment type="similarity">
    <text evidence="1 4">Belongs to the glycosyl hydrolase 26 family.</text>
</comment>
<reference evidence="6 7" key="1">
    <citation type="journal article" date="2016" name="Nat. Commun.">
        <title>Thousands of microbial genomes shed light on interconnected biogeochemical processes in an aquifer system.</title>
        <authorList>
            <person name="Anantharaman K."/>
            <person name="Brown C.T."/>
            <person name="Hug L.A."/>
            <person name="Sharon I."/>
            <person name="Castelle C.J."/>
            <person name="Probst A.J."/>
            <person name="Thomas B.C."/>
            <person name="Singh A."/>
            <person name="Wilkins M.J."/>
            <person name="Karaoz U."/>
            <person name="Brodie E.L."/>
            <person name="Williams K.H."/>
            <person name="Hubbard S.S."/>
            <person name="Banfield J.F."/>
        </authorList>
    </citation>
    <scope>NUCLEOTIDE SEQUENCE [LARGE SCALE GENOMIC DNA]</scope>
</reference>
<evidence type="ECO:0000256" key="4">
    <source>
        <dbReference type="PROSITE-ProRule" id="PRU01100"/>
    </source>
</evidence>
<gene>
    <name evidence="6" type="ORF">A2462_05370</name>
</gene>
<organism evidence="6 7">
    <name type="scientific">candidate division WOR-1 bacterium RIFOXYC2_FULL_41_25</name>
    <dbReference type="NCBI Taxonomy" id="1802586"/>
    <lineage>
        <taxon>Bacteria</taxon>
        <taxon>Bacillati</taxon>
        <taxon>Saganbacteria</taxon>
    </lineage>
</organism>
<accession>A0A1F4TQR2</accession>
<dbReference type="Proteomes" id="UP000177309">
    <property type="component" value="Unassembled WGS sequence"/>
</dbReference>
<dbReference type="GO" id="GO:0016985">
    <property type="term" value="F:mannan endo-1,4-beta-mannosidase activity"/>
    <property type="evidence" value="ECO:0007669"/>
    <property type="project" value="InterPro"/>
</dbReference>
<evidence type="ECO:0000256" key="2">
    <source>
        <dbReference type="ARBA" id="ARBA00022801"/>
    </source>
</evidence>
<feature type="active site" description="Nucleophile" evidence="4">
    <location>
        <position position="250"/>
    </location>
</feature>
<evidence type="ECO:0000313" key="7">
    <source>
        <dbReference type="Proteomes" id="UP000177309"/>
    </source>
</evidence>
<sequence length="320" mass="35967">MVGGYSVVLELNMDINPYQRLKTANYKGCAIGAFVNGASNLASFQTTIDKNLAIVHTYVHWPASALRATAGKQDLLPVEELNAVYNNGSIPLLTWEPWVTNQQGVLAAIASGQYDGYVRAFIQAAKDTNKPLFLRFAHEMNGNWYPWDGFHNGSAAGPAKYKQAWSYIYSVIQELQADNIILVWSPNNNNLPDEVWNNMADYYPGDDYVDWLAVDGYNWGYANWESFEQIFGAAYTKLLSISNKPIMVAEFASATGEGNSKADWITDALSKIKNSYPLVKAFCWFNVNKERDWRVNSSSASEAAFRNALKESYFLDRIEH</sequence>
<dbReference type="Gene3D" id="3.20.20.80">
    <property type="entry name" value="Glycosidases"/>
    <property type="match status" value="1"/>
</dbReference>
<dbReference type="InterPro" id="IPR022790">
    <property type="entry name" value="GH26_dom"/>
</dbReference>
<dbReference type="PROSITE" id="PS51764">
    <property type="entry name" value="GH26"/>
    <property type="match status" value="1"/>
</dbReference>
<evidence type="ECO:0000256" key="1">
    <source>
        <dbReference type="ARBA" id="ARBA00007754"/>
    </source>
</evidence>
<name>A0A1F4TQR2_UNCSA</name>
<evidence type="ECO:0000313" key="6">
    <source>
        <dbReference type="EMBL" id="OGC35006.1"/>
    </source>
</evidence>
<dbReference type="InterPro" id="IPR017853">
    <property type="entry name" value="GH"/>
</dbReference>
<evidence type="ECO:0000256" key="3">
    <source>
        <dbReference type="ARBA" id="ARBA00023295"/>
    </source>
</evidence>
<feature type="active site" description="Proton donor" evidence="4">
    <location>
        <position position="139"/>
    </location>
</feature>
<proteinExistence type="inferred from homology"/>
<protein>
    <recommendedName>
        <fullName evidence="5">GH26 domain-containing protein</fullName>
    </recommendedName>
</protein>
<dbReference type="Pfam" id="PF02156">
    <property type="entry name" value="Glyco_hydro_26"/>
    <property type="match status" value="1"/>
</dbReference>